<evidence type="ECO:0000313" key="1">
    <source>
        <dbReference type="EMBL" id="STQ85775.1"/>
    </source>
</evidence>
<dbReference type="EMBL" id="JRPD02000023">
    <property type="protein sequence ID" value="TLD98798.1"/>
    <property type="molecule type" value="Genomic_DNA"/>
</dbReference>
<evidence type="ECO:0000313" key="2">
    <source>
        <dbReference type="EMBL" id="TLD98798.1"/>
    </source>
</evidence>
<evidence type="ECO:0000313" key="3">
    <source>
        <dbReference type="Proteomes" id="UP000029922"/>
    </source>
</evidence>
<gene>
    <name evidence="2" type="ORF">LS73_008205</name>
    <name evidence="1" type="ORF">NCTC12714_00563</name>
</gene>
<name>A0A099U0R9_9HELI</name>
<accession>A0A099U0R9</accession>
<dbReference type="STRING" id="216.LS73_05345"/>
<reference evidence="1 4" key="2">
    <citation type="submission" date="2018-06" db="EMBL/GenBank/DDBJ databases">
        <authorList>
            <consortium name="Pathogen Informatics"/>
            <person name="Doyle S."/>
        </authorList>
    </citation>
    <scope>NUCLEOTIDE SEQUENCE [LARGE SCALE GENOMIC DNA]</scope>
    <source>
        <strain evidence="1 4">NCTC12714</strain>
    </source>
</reference>
<dbReference type="EMBL" id="UGJE01000002">
    <property type="protein sequence ID" value="STQ85775.1"/>
    <property type="molecule type" value="Genomic_DNA"/>
</dbReference>
<protein>
    <submittedName>
        <fullName evidence="1">Uncharacterized protein</fullName>
    </submittedName>
</protein>
<dbReference type="RefSeq" id="WP_034557993.1">
    <property type="nucleotide sequence ID" value="NZ_FZML01000041.1"/>
</dbReference>
<organism evidence="1 4">
    <name type="scientific">Helicobacter muridarum</name>
    <dbReference type="NCBI Taxonomy" id="216"/>
    <lineage>
        <taxon>Bacteria</taxon>
        <taxon>Pseudomonadati</taxon>
        <taxon>Campylobacterota</taxon>
        <taxon>Epsilonproteobacteria</taxon>
        <taxon>Campylobacterales</taxon>
        <taxon>Helicobacteraceae</taxon>
        <taxon>Helicobacter</taxon>
    </lineage>
</organism>
<dbReference type="AlphaFoldDB" id="A0A099U0R9"/>
<reference evidence="2 3" key="1">
    <citation type="journal article" date="2014" name="Genome Announc.">
        <title>Draft genome sequences of eight enterohepatic helicobacter species isolated from both laboratory and wild rodents.</title>
        <authorList>
            <person name="Sheh A."/>
            <person name="Shen Z."/>
            <person name="Fox J.G."/>
        </authorList>
    </citation>
    <scope>NUCLEOTIDE SEQUENCE [LARGE SCALE GENOMIC DNA]</scope>
    <source>
        <strain evidence="2 3">ST1</strain>
    </source>
</reference>
<sequence length="59" mass="7152">MDALDTEKMLEKIQENLRKHLEKLLKNKEYEGLKIDDIYTDYWNDECMYVGIELVREGK</sequence>
<evidence type="ECO:0000313" key="4">
    <source>
        <dbReference type="Proteomes" id="UP000255139"/>
    </source>
</evidence>
<keyword evidence="4" id="KW-1185">Reference proteome</keyword>
<dbReference type="Proteomes" id="UP000255139">
    <property type="component" value="Unassembled WGS sequence"/>
</dbReference>
<proteinExistence type="predicted"/>
<dbReference type="Proteomes" id="UP000029922">
    <property type="component" value="Unassembled WGS sequence"/>
</dbReference>